<protein>
    <submittedName>
        <fullName evidence="6">Putative penicillin-binding protein 2B</fullName>
    </submittedName>
</protein>
<dbReference type="Gene3D" id="2.20.70.70">
    <property type="match status" value="1"/>
</dbReference>
<feature type="transmembrane region" description="Helical" evidence="4">
    <location>
        <begin position="21"/>
        <end position="43"/>
    </location>
</feature>
<dbReference type="Pfam" id="PF00905">
    <property type="entry name" value="Transpeptidase"/>
    <property type="match status" value="1"/>
</dbReference>
<gene>
    <name evidence="6" type="ORF">HMPREF0501_00014</name>
</gene>
<evidence type="ECO:0000256" key="2">
    <source>
        <dbReference type="ARBA" id="ARBA00007171"/>
    </source>
</evidence>
<evidence type="ECO:0000256" key="3">
    <source>
        <dbReference type="ARBA" id="ARBA00023136"/>
    </source>
</evidence>
<dbReference type="Proteomes" id="UP000003987">
    <property type="component" value="Unassembled WGS sequence"/>
</dbReference>
<dbReference type="SUPFAM" id="SSF54184">
    <property type="entry name" value="Penicillin-binding protein 2x (pbp-2x), c-terminal domain"/>
    <property type="match status" value="2"/>
</dbReference>
<dbReference type="InterPro" id="IPR001460">
    <property type="entry name" value="PCN-bd_Tpept"/>
</dbReference>
<name>C7XTC9_9LACO</name>
<evidence type="ECO:0000256" key="4">
    <source>
        <dbReference type="SAM" id="Phobius"/>
    </source>
</evidence>
<dbReference type="EMBL" id="GG698802">
    <property type="protein sequence ID" value="EEU30609.1"/>
    <property type="molecule type" value="Genomic_DNA"/>
</dbReference>
<dbReference type="SUPFAM" id="SSF56601">
    <property type="entry name" value="beta-lactamase/transpeptidase-like"/>
    <property type="match status" value="1"/>
</dbReference>
<sequence>MKSPDQKKRTMSSKGQRNHKQFGKWLCLVTAAIFLLFIVRFAYISIFKDVKNHDLSTAAVQRYTHSRIITAQRGNIYDDQGNLLARNTSKYTVYAVLDKNQKTMSGKPLYVTNKKRTAKVLAEYLDVSEKKIYKALTPKKKLYQVQFGTAGSNISVSKMEEIKARHLTGINFTKTPARQYPEGEFARQLLGSTAVKTNSKTGQSKLVGQIGLEQYFDKQLRGRDGLKKSENDVYGYQLSDSPQKGHAVKNGDDIHLTLNNTVQHQLENLVTSADKSAKPSAMTAVVMEAKTGEIIAATQRPTMTSEKPAWTNALIQDTYEPGSTMKVIALASAIDSGNFNPNATYKSGTWEMGGGKITDWNTSGWGNITFREAFYRSSNVGFAHIEQNMGASTWMKYLKQFGFLKPTKVYGMSGESSGTTTFKGALEQANTSFGQGITVNTMQMMQAFTAVANNGKMMRPYIVNKVTNSKGETIKTVKPKQVGKPISSSAAKETRKYMQGVIYDKVGTGQLYKVKGYRIAGKTGTAQIGSANGYEQGSNNYIYSFVGFAPAKNPKYILYITMRKPTSTNGPAEKTMASITTPLIKTLLDKQKSKQAKKQGVVKVVNVVGKNVKDAQDILTKNHLQVTVIGDGKKIQQQSLSPGTRVVINNRIILVTSGKIKMPNINGWSQSDVSQLAQLLNLQVDSSGSGFATDQSIKENQTVKSGQQLTVKFEEK</sequence>
<comment type="similarity">
    <text evidence="2">Belongs to the transpeptidase family.</text>
</comment>
<dbReference type="SUPFAM" id="SSF56519">
    <property type="entry name" value="Penicillin binding protein dimerisation domain"/>
    <property type="match status" value="1"/>
</dbReference>
<dbReference type="eggNOG" id="COG0768">
    <property type="taxonomic scope" value="Bacteria"/>
</dbReference>
<dbReference type="GO" id="GO:0008658">
    <property type="term" value="F:penicillin binding"/>
    <property type="evidence" value="ECO:0007669"/>
    <property type="project" value="InterPro"/>
</dbReference>
<keyword evidence="4" id="KW-1133">Transmembrane helix</keyword>
<feature type="domain" description="PASTA" evidence="5">
    <location>
        <begin position="597"/>
        <end position="658"/>
    </location>
</feature>
<proteinExistence type="inferred from homology"/>
<keyword evidence="7" id="KW-1185">Reference proteome</keyword>
<dbReference type="SMART" id="SM00740">
    <property type="entry name" value="PASTA"/>
    <property type="match status" value="2"/>
</dbReference>
<dbReference type="PANTHER" id="PTHR30627:SF26">
    <property type="entry name" value="PENICILLIN-BINDING PROTEIN 2B"/>
    <property type="match status" value="1"/>
</dbReference>
<evidence type="ECO:0000313" key="6">
    <source>
        <dbReference type="EMBL" id="EEU30609.1"/>
    </source>
</evidence>
<dbReference type="HOGENOM" id="CLU_009289_6_1_9"/>
<dbReference type="OrthoDB" id="9804124at2"/>
<dbReference type="InterPro" id="IPR005543">
    <property type="entry name" value="PASTA_dom"/>
</dbReference>
<dbReference type="CDD" id="cd06575">
    <property type="entry name" value="PASTA_Pbp2x-like_2"/>
    <property type="match status" value="1"/>
</dbReference>
<dbReference type="InterPro" id="IPR012338">
    <property type="entry name" value="Beta-lactam/transpept-like"/>
</dbReference>
<dbReference type="STRING" id="575594.HMPREF0501_00014"/>
<dbReference type="CDD" id="cd06576">
    <property type="entry name" value="PASTA_Pbp2x-like_1"/>
    <property type="match status" value="1"/>
</dbReference>
<dbReference type="GO" id="GO:0071555">
    <property type="term" value="P:cell wall organization"/>
    <property type="evidence" value="ECO:0007669"/>
    <property type="project" value="TreeGrafter"/>
</dbReference>
<dbReference type="PANTHER" id="PTHR30627">
    <property type="entry name" value="PEPTIDOGLYCAN D,D-TRANSPEPTIDASE"/>
    <property type="match status" value="1"/>
</dbReference>
<reference evidence="6 7" key="1">
    <citation type="submission" date="2009-06" db="EMBL/GenBank/DDBJ databases">
        <title>The Genome Sequence of Lactobacillus coleohominis strain 101-4-CHN.</title>
        <authorList>
            <consortium name="The Broad Institute Genome Sequencing Platform"/>
            <person name="Ward D."/>
            <person name="Young S.K."/>
            <person name="Zeng Q."/>
            <person name="Koehrsen M."/>
            <person name="Alvarado L."/>
            <person name="Berlin A."/>
            <person name="Borenstein D."/>
            <person name="Chen Z."/>
            <person name="Engels R."/>
            <person name="Freedman E."/>
            <person name="Gellesch M."/>
            <person name="Goldberg J."/>
            <person name="Griggs A."/>
            <person name="Gujja S."/>
            <person name="Heiman D."/>
            <person name="Hepburn T."/>
            <person name="Howarth C."/>
            <person name="Jen D."/>
            <person name="Larson L."/>
            <person name="Lewis B."/>
            <person name="Mehta T."/>
            <person name="Park D."/>
            <person name="Pearson M."/>
            <person name="Roberts A."/>
            <person name="Saif S."/>
            <person name="Shea T."/>
            <person name="Shenoy N."/>
            <person name="Sisk P."/>
            <person name="Stolte C."/>
            <person name="Sykes S."/>
            <person name="Walk T."/>
            <person name="White J."/>
            <person name="Yandava C."/>
            <person name="Liu Y."/>
            <person name="Xu Q."/>
            <person name="Lander E."/>
            <person name="Nusbaum C."/>
            <person name="Galagan J."/>
            <person name="Birren B."/>
        </authorList>
    </citation>
    <scope>NUCLEOTIDE SEQUENCE [LARGE SCALE GENOMIC DNA]</scope>
    <source>
        <strain evidence="6 7">101-4-CHN</strain>
    </source>
</reference>
<comment type="subcellular location">
    <subcellularLocation>
        <location evidence="1">Cell membrane</location>
        <topology evidence="1">Single-pass membrane protein</topology>
    </subcellularLocation>
</comment>
<dbReference type="PROSITE" id="PS51178">
    <property type="entry name" value="PASTA"/>
    <property type="match status" value="2"/>
</dbReference>
<dbReference type="Gene3D" id="3.90.1310.10">
    <property type="entry name" value="Penicillin-binding protein 2a (Domain 2)"/>
    <property type="match status" value="1"/>
</dbReference>
<feature type="domain" description="PASTA" evidence="5">
    <location>
        <begin position="659"/>
        <end position="715"/>
    </location>
</feature>
<dbReference type="Gene3D" id="3.40.710.10">
    <property type="entry name" value="DD-peptidase/beta-lactamase superfamily"/>
    <property type="match status" value="1"/>
</dbReference>
<dbReference type="InterPro" id="IPR005311">
    <property type="entry name" value="PBP_dimer"/>
</dbReference>
<keyword evidence="4" id="KW-0812">Transmembrane</keyword>
<accession>C7XTC9</accession>
<organism evidence="6 7">
    <name type="scientific">Limosilactobacillus coleohominis 101-4-CHN</name>
    <dbReference type="NCBI Taxonomy" id="575594"/>
    <lineage>
        <taxon>Bacteria</taxon>
        <taxon>Bacillati</taxon>
        <taxon>Bacillota</taxon>
        <taxon>Bacilli</taxon>
        <taxon>Lactobacillales</taxon>
        <taxon>Lactobacillaceae</taxon>
        <taxon>Limosilactobacillus</taxon>
    </lineage>
</organism>
<dbReference type="Pfam" id="PF03793">
    <property type="entry name" value="PASTA"/>
    <property type="match status" value="2"/>
</dbReference>
<evidence type="ECO:0000256" key="1">
    <source>
        <dbReference type="ARBA" id="ARBA00004162"/>
    </source>
</evidence>
<dbReference type="GO" id="GO:0005886">
    <property type="term" value="C:plasma membrane"/>
    <property type="evidence" value="ECO:0007669"/>
    <property type="project" value="UniProtKB-SubCell"/>
</dbReference>
<keyword evidence="3 4" id="KW-0472">Membrane</keyword>
<dbReference type="AlphaFoldDB" id="C7XTC9"/>
<dbReference type="Gene3D" id="3.30.70.2110">
    <property type="match status" value="1"/>
</dbReference>
<dbReference type="InterPro" id="IPR050515">
    <property type="entry name" value="Beta-lactam/transpept"/>
</dbReference>
<dbReference type="Pfam" id="PF03717">
    <property type="entry name" value="PBP_dimer"/>
    <property type="match status" value="1"/>
</dbReference>
<evidence type="ECO:0000313" key="7">
    <source>
        <dbReference type="Proteomes" id="UP000003987"/>
    </source>
</evidence>
<dbReference type="RefSeq" id="WP_006915750.1">
    <property type="nucleotide sequence ID" value="NZ_GG698802.1"/>
</dbReference>
<dbReference type="InterPro" id="IPR036138">
    <property type="entry name" value="PBP_dimer_sf"/>
</dbReference>
<evidence type="ECO:0000259" key="5">
    <source>
        <dbReference type="PROSITE" id="PS51178"/>
    </source>
</evidence>